<dbReference type="AlphaFoldDB" id="A0A1A9I1Y5"/>
<keyword evidence="1" id="KW-0472">Membrane</keyword>
<feature type="transmembrane region" description="Helical" evidence="1">
    <location>
        <begin position="34"/>
        <end position="60"/>
    </location>
</feature>
<dbReference type="KEGG" id="nia:A8C56_12350"/>
<name>A0A1A9I1Y5_9BACT</name>
<sequence length="69" mass="7905">MNFWEFKEDHSRGYYLPASNKAARDQGGQLVTGLFFLVANLFKLVGGILVGIGALLYIIFRWLWKIVKN</sequence>
<evidence type="ECO:0000256" key="1">
    <source>
        <dbReference type="SAM" id="Phobius"/>
    </source>
</evidence>
<protein>
    <submittedName>
        <fullName evidence="2">Uncharacterized protein</fullName>
    </submittedName>
</protein>
<accession>A0A1A9I1Y5</accession>
<proteinExistence type="predicted"/>
<keyword evidence="3" id="KW-1185">Reference proteome</keyword>
<dbReference type="RefSeq" id="WP_067756416.1">
    <property type="nucleotide sequence ID" value="NZ_CP015772.1"/>
</dbReference>
<dbReference type="Proteomes" id="UP000077667">
    <property type="component" value="Chromosome"/>
</dbReference>
<organism evidence="2 3">
    <name type="scientific">Niabella ginsenosidivorans</name>
    <dbReference type="NCBI Taxonomy" id="1176587"/>
    <lineage>
        <taxon>Bacteria</taxon>
        <taxon>Pseudomonadati</taxon>
        <taxon>Bacteroidota</taxon>
        <taxon>Chitinophagia</taxon>
        <taxon>Chitinophagales</taxon>
        <taxon>Chitinophagaceae</taxon>
        <taxon>Niabella</taxon>
    </lineage>
</organism>
<dbReference type="STRING" id="1176587.A8C56_12350"/>
<keyword evidence="1" id="KW-1133">Transmembrane helix</keyword>
<dbReference type="EMBL" id="CP015772">
    <property type="protein sequence ID" value="ANH81667.1"/>
    <property type="molecule type" value="Genomic_DNA"/>
</dbReference>
<evidence type="ECO:0000313" key="2">
    <source>
        <dbReference type="EMBL" id="ANH81667.1"/>
    </source>
</evidence>
<keyword evidence="1" id="KW-0812">Transmembrane</keyword>
<reference evidence="2 3" key="1">
    <citation type="submission" date="2016-05" db="EMBL/GenBank/DDBJ databases">
        <title>Niabella ginsenosidivorans BS26 whole genome sequencing.</title>
        <authorList>
            <person name="Im W.T."/>
            <person name="Siddiqi M.Z."/>
        </authorList>
    </citation>
    <scope>NUCLEOTIDE SEQUENCE [LARGE SCALE GENOMIC DNA]</scope>
    <source>
        <strain evidence="2 3">BS26</strain>
    </source>
</reference>
<gene>
    <name evidence="2" type="ORF">A8C56_12350</name>
</gene>
<evidence type="ECO:0000313" key="3">
    <source>
        <dbReference type="Proteomes" id="UP000077667"/>
    </source>
</evidence>
<dbReference type="OrthoDB" id="9923540at2"/>